<dbReference type="EMBL" id="AGNL01046987">
    <property type="protein sequence ID" value="EJK47401.1"/>
    <property type="molecule type" value="Genomic_DNA"/>
</dbReference>
<evidence type="ECO:0000313" key="2">
    <source>
        <dbReference type="EMBL" id="EJK47401.1"/>
    </source>
</evidence>
<feature type="region of interest" description="Disordered" evidence="1">
    <location>
        <begin position="176"/>
        <end position="260"/>
    </location>
</feature>
<evidence type="ECO:0000256" key="1">
    <source>
        <dbReference type="SAM" id="MobiDB-lite"/>
    </source>
</evidence>
<evidence type="ECO:0000313" key="3">
    <source>
        <dbReference type="Proteomes" id="UP000266841"/>
    </source>
</evidence>
<gene>
    <name evidence="2" type="ORF">THAOC_33877</name>
</gene>
<sequence>MLPELRHVLPDRGVPAHRAGGRPLGPRRGVLQLRHQEGGHGDGTVPVGGEHRLRPVRRHDVRAERHRHTAGRCAPEAEPELDIPVGQAKRTPRPHVRGARHAPDAPRLLLQCLLQQHPPDGPDTIRAAQHGFHVSNLRVERLPGVDGRRLQGTVLSEHRVVHGLGGVRAVLLRPKPNPLLFRDGDDDEEGKGDGNDNGGASVDNKGGEAESGMPLAVAESASPQGEGQEMISVRDEEEPPQQPQSTLDPPTSSMVDAKVY</sequence>
<dbReference type="Proteomes" id="UP000266841">
    <property type="component" value="Unassembled WGS sequence"/>
</dbReference>
<reference evidence="2 3" key="1">
    <citation type="journal article" date="2012" name="Genome Biol.">
        <title>Genome and low-iron response of an oceanic diatom adapted to chronic iron limitation.</title>
        <authorList>
            <person name="Lommer M."/>
            <person name="Specht M."/>
            <person name="Roy A.S."/>
            <person name="Kraemer L."/>
            <person name="Andreson R."/>
            <person name="Gutowska M.A."/>
            <person name="Wolf J."/>
            <person name="Bergner S.V."/>
            <person name="Schilhabel M.B."/>
            <person name="Klostermeier U.C."/>
            <person name="Beiko R.G."/>
            <person name="Rosenstiel P."/>
            <person name="Hippler M."/>
            <person name="Laroche J."/>
        </authorList>
    </citation>
    <scope>NUCLEOTIDE SEQUENCE [LARGE SCALE GENOMIC DNA]</scope>
    <source>
        <strain evidence="2 3">CCMP1005</strain>
    </source>
</reference>
<dbReference type="AlphaFoldDB" id="K0REB2"/>
<organism evidence="2 3">
    <name type="scientific">Thalassiosira oceanica</name>
    <name type="common">Marine diatom</name>
    <dbReference type="NCBI Taxonomy" id="159749"/>
    <lineage>
        <taxon>Eukaryota</taxon>
        <taxon>Sar</taxon>
        <taxon>Stramenopiles</taxon>
        <taxon>Ochrophyta</taxon>
        <taxon>Bacillariophyta</taxon>
        <taxon>Coscinodiscophyceae</taxon>
        <taxon>Thalassiosirophycidae</taxon>
        <taxon>Thalassiosirales</taxon>
        <taxon>Thalassiosiraceae</taxon>
        <taxon>Thalassiosira</taxon>
    </lineage>
</organism>
<proteinExistence type="predicted"/>
<protein>
    <submittedName>
        <fullName evidence="2">Uncharacterized protein</fullName>
    </submittedName>
</protein>
<feature type="region of interest" description="Disordered" evidence="1">
    <location>
        <begin position="1"/>
        <end position="27"/>
    </location>
</feature>
<keyword evidence="3" id="KW-1185">Reference proteome</keyword>
<feature type="compositionally biased region" description="Polar residues" evidence="1">
    <location>
        <begin position="243"/>
        <end position="254"/>
    </location>
</feature>
<comment type="caution">
    <text evidence="2">The sequence shown here is derived from an EMBL/GenBank/DDBJ whole genome shotgun (WGS) entry which is preliminary data.</text>
</comment>
<accession>K0REB2</accession>
<name>K0REB2_THAOC</name>
<feature type="compositionally biased region" description="Basic and acidic residues" evidence="1">
    <location>
        <begin position="1"/>
        <end position="10"/>
    </location>
</feature>